<evidence type="ECO:0000256" key="1">
    <source>
        <dbReference type="ARBA" id="ARBA00022723"/>
    </source>
</evidence>
<dbReference type="Proteomes" id="UP000307999">
    <property type="component" value="Unassembled WGS sequence"/>
</dbReference>
<proteinExistence type="predicted"/>
<feature type="signal peptide" evidence="4">
    <location>
        <begin position="1"/>
        <end position="24"/>
    </location>
</feature>
<evidence type="ECO:0000313" key="6">
    <source>
        <dbReference type="Proteomes" id="UP000307999"/>
    </source>
</evidence>
<dbReference type="InterPro" id="IPR023214">
    <property type="entry name" value="HAD_sf"/>
</dbReference>
<dbReference type="InterPro" id="IPR036412">
    <property type="entry name" value="HAD-like_sf"/>
</dbReference>
<keyword evidence="2 5" id="KW-0378">Hydrolase</keyword>
<evidence type="ECO:0000256" key="4">
    <source>
        <dbReference type="SAM" id="SignalP"/>
    </source>
</evidence>
<dbReference type="EMBL" id="SWDB01000018">
    <property type="protein sequence ID" value="TKB45535.1"/>
    <property type="molecule type" value="Genomic_DNA"/>
</dbReference>
<dbReference type="RefSeq" id="WP_136735574.1">
    <property type="nucleotide sequence ID" value="NZ_SWDB01000018.1"/>
</dbReference>
<feature type="chain" id="PRO_5020833850" evidence="4">
    <location>
        <begin position="25"/>
        <end position="331"/>
    </location>
</feature>
<dbReference type="GO" id="GO:0016787">
    <property type="term" value="F:hydrolase activity"/>
    <property type="evidence" value="ECO:0007669"/>
    <property type="project" value="UniProtKB-KW"/>
</dbReference>
<reference evidence="5 6" key="1">
    <citation type="submission" date="2019-04" db="EMBL/GenBank/DDBJ databases">
        <title>Thalassotalea guangxiensis sp. nov., isolated from sediment of the coastal wetland.</title>
        <authorList>
            <person name="Zheng S."/>
            <person name="Zhang D."/>
        </authorList>
    </citation>
    <scope>NUCLEOTIDE SEQUENCE [LARGE SCALE GENOMIC DNA]</scope>
    <source>
        <strain evidence="5 6">ZS-4</strain>
    </source>
</reference>
<dbReference type="PANTHER" id="PTHR43344">
    <property type="entry name" value="PHOSPHOSERINE PHOSPHATASE"/>
    <property type="match status" value="1"/>
</dbReference>
<accession>A0A4V5NU99</accession>
<keyword evidence="1" id="KW-0479">Metal-binding</keyword>
<evidence type="ECO:0000256" key="3">
    <source>
        <dbReference type="ARBA" id="ARBA00022842"/>
    </source>
</evidence>
<protein>
    <submittedName>
        <fullName evidence="5">Haloacid dehalogenase-like hydrolase</fullName>
    </submittedName>
</protein>
<dbReference type="GO" id="GO:0046872">
    <property type="term" value="F:metal ion binding"/>
    <property type="evidence" value="ECO:0007669"/>
    <property type="project" value="UniProtKB-KW"/>
</dbReference>
<organism evidence="5 6">
    <name type="scientific">Thalassotalea mangrovi</name>
    <dbReference type="NCBI Taxonomy" id="2572245"/>
    <lineage>
        <taxon>Bacteria</taxon>
        <taxon>Pseudomonadati</taxon>
        <taxon>Pseudomonadota</taxon>
        <taxon>Gammaproteobacteria</taxon>
        <taxon>Alteromonadales</taxon>
        <taxon>Colwelliaceae</taxon>
        <taxon>Thalassotalea</taxon>
    </lineage>
</organism>
<dbReference type="InterPro" id="IPR050582">
    <property type="entry name" value="HAD-like_SerB"/>
</dbReference>
<keyword evidence="3" id="KW-0460">Magnesium</keyword>
<dbReference type="OrthoDB" id="9799365at2"/>
<gene>
    <name evidence="5" type="ORF">E8M12_08000</name>
</gene>
<name>A0A4V5NU99_9GAMM</name>
<dbReference type="AlphaFoldDB" id="A0A4V5NU99"/>
<sequence>MNAKRILLSSFLLISSLCSTTLVAQDLPSWSNTDARQQLTAFVETVTKEGAGFVEQSKRIAVFDNDGTLWAEQPMYFQLAFALDRLKATQDKHPEWKTQEPFKSVLAGDLKTALSSHENIAKIVFASHSGMSQEEFQQVVKDWITTATHPKTGRKYTDMVYQPMLEVLDYLRANGFKTFIVSGGGIDFLRVWAEQVYGIPPEQVVGTRVKKEFMLNADGGAQIMRQAAIDFVNDKEGKPIGIDNHIGRRPLIAFGNSDGDLAMLQYTMAGEGKRLAVYIHHTDKGREWAYDRESHIGTFDKGLDYATEHKKDGWILVDMAKDWKVVFPEVE</sequence>
<comment type="caution">
    <text evidence="5">The sequence shown here is derived from an EMBL/GenBank/DDBJ whole genome shotgun (WGS) entry which is preliminary data.</text>
</comment>
<evidence type="ECO:0000313" key="5">
    <source>
        <dbReference type="EMBL" id="TKB45535.1"/>
    </source>
</evidence>
<dbReference type="Gene3D" id="3.40.50.1000">
    <property type="entry name" value="HAD superfamily/HAD-like"/>
    <property type="match status" value="1"/>
</dbReference>
<keyword evidence="4" id="KW-0732">Signal</keyword>
<dbReference type="PANTHER" id="PTHR43344:SF13">
    <property type="entry name" value="PHOSPHATASE RV3661-RELATED"/>
    <property type="match status" value="1"/>
</dbReference>
<evidence type="ECO:0000256" key="2">
    <source>
        <dbReference type="ARBA" id="ARBA00022801"/>
    </source>
</evidence>
<dbReference type="Pfam" id="PF12710">
    <property type="entry name" value="HAD"/>
    <property type="match status" value="1"/>
</dbReference>
<keyword evidence="6" id="KW-1185">Reference proteome</keyword>
<dbReference type="SUPFAM" id="SSF56784">
    <property type="entry name" value="HAD-like"/>
    <property type="match status" value="1"/>
</dbReference>